<keyword evidence="4" id="KW-1185">Reference proteome</keyword>
<feature type="domain" description="GNAT-like C-terminal" evidence="2">
    <location>
        <begin position="172"/>
        <end position="326"/>
    </location>
</feature>
<evidence type="ECO:0008006" key="5">
    <source>
        <dbReference type="Google" id="ProtNLM"/>
    </source>
</evidence>
<gene>
    <name evidence="3" type="ORF">GCM10010862_43400</name>
</gene>
<accession>A0ABQ5WAI7</accession>
<dbReference type="InterPro" id="IPR041644">
    <property type="entry name" value="GNAT_C"/>
</dbReference>
<dbReference type="Pfam" id="PF18082">
    <property type="entry name" value="NAT_N"/>
    <property type="match status" value="1"/>
</dbReference>
<dbReference type="InterPro" id="IPR041273">
    <property type="entry name" value="NAT_N"/>
</dbReference>
<dbReference type="RefSeq" id="WP_284342455.1">
    <property type="nucleotide sequence ID" value="NZ_BSNS01000022.1"/>
</dbReference>
<protein>
    <recommendedName>
        <fullName evidence="5">DUF5596 domain-containing protein</fullName>
    </recommendedName>
</protein>
<dbReference type="Proteomes" id="UP001156691">
    <property type="component" value="Unassembled WGS sequence"/>
</dbReference>
<evidence type="ECO:0000313" key="4">
    <source>
        <dbReference type="Proteomes" id="UP001156691"/>
    </source>
</evidence>
<evidence type="ECO:0000313" key="3">
    <source>
        <dbReference type="EMBL" id="GLQ57081.1"/>
    </source>
</evidence>
<dbReference type="Pfam" id="PF18164">
    <property type="entry name" value="GNAT_C"/>
    <property type="match status" value="1"/>
</dbReference>
<proteinExistence type="predicted"/>
<sequence>MSALDAEIVGERLGLTAGLLEWLRARPLPAGSPSPVLPDDETVCSYLAALAVEVEAWSEILTTRPDPASSPELWWALERVYHDLVSNLGNGAAFAGWPNLPVDGTAPVRHLYIWTFLAAVPDVRQYHAGHGIPDEISWATLRSLGQAVTDSRASGLLFALWVQPLAFRGVHYRIGRLAYDLGGTKVPHLDGADLAVHIGAGQPLEPHDCDQSFAQAAAFFRRHFPRRPVRRFTCHSWLLDDQLADYLPEGSNILQFQRRFQLLPLDEEREERADNVILEYVFERMHTDPLIPDEVLEDLPQTTSLQRAFVTHLRSGRHWYSRTGWFPASAIR</sequence>
<dbReference type="EMBL" id="BSNS01000022">
    <property type="protein sequence ID" value="GLQ57081.1"/>
    <property type="molecule type" value="Genomic_DNA"/>
</dbReference>
<evidence type="ECO:0000259" key="2">
    <source>
        <dbReference type="Pfam" id="PF18164"/>
    </source>
</evidence>
<feature type="domain" description="N-acyltransferase N-terminal" evidence="1">
    <location>
        <begin position="46"/>
        <end position="153"/>
    </location>
</feature>
<evidence type="ECO:0000259" key="1">
    <source>
        <dbReference type="Pfam" id="PF18082"/>
    </source>
</evidence>
<name>A0ABQ5WAI7_9HYPH</name>
<dbReference type="Gene3D" id="3.40.630.120">
    <property type="match status" value="1"/>
</dbReference>
<reference evidence="4" key="1">
    <citation type="journal article" date="2019" name="Int. J. Syst. Evol. Microbiol.">
        <title>The Global Catalogue of Microorganisms (GCM) 10K type strain sequencing project: providing services to taxonomists for standard genome sequencing and annotation.</title>
        <authorList>
            <consortium name="The Broad Institute Genomics Platform"/>
            <consortium name="The Broad Institute Genome Sequencing Center for Infectious Disease"/>
            <person name="Wu L."/>
            <person name="Ma J."/>
        </authorList>
    </citation>
    <scope>NUCLEOTIDE SEQUENCE [LARGE SCALE GENOMIC DNA]</scope>
    <source>
        <strain evidence="4">NBRC 112416</strain>
    </source>
</reference>
<comment type="caution">
    <text evidence="3">The sequence shown here is derived from an EMBL/GenBank/DDBJ whole genome shotgun (WGS) entry which is preliminary data.</text>
</comment>
<organism evidence="3 4">
    <name type="scientific">Devosia nitrariae</name>
    <dbReference type="NCBI Taxonomy" id="2071872"/>
    <lineage>
        <taxon>Bacteria</taxon>
        <taxon>Pseudomonadati</taxon>
        <taxon>Pseudomonadota</taxon>
        <taxon>Alphaproteobacteria</taxon>
        <taxon>Hyphomicrobiales</taxon>
        <taxon>Devosiaceae</taxon>
        <taxon>Devosia</taxon>
    </lineage>
</organism>